<dbReference type="Pfam" id="PF00266">
    <property type="entry name" value="Aminotran_5"/>
    <property type="match status" value="1"/>
</dbReference>
<name>A0A378TEW3_9MYCO</name>
<dbReference type="EMBL" id="UGQT01000001">
    <property type="protein sequence ID" value="STZ59279.1"/>
    <property type="molecule type" value="Genomic_DNA"/>
</dbReference>
<gene>
    <name evidence="3 5" type="primary">egtE</name>
    <name evidence="5" type="ORF">NCTC10821_02805</name>
</gene>
<dbReference type="InterPro" id="IPR000192">
    <property type="entry name" value="Aminotrans_V_dom"/>
</dbReference>
<dbReference type="GO" id="GO:0016740">
    <property type="term" value="F:transferase activity"/>
    <property type="evidence" value="ECO:0007669"/>
    <property type="project" value="UniProtKB-KW"/>
</dbReference>
<dbReference type="UniPathway" id="UPA01014"/>
<accession>A0A378TEW3</accession>
<dbReference type="InterPro" id="IPR027563">
    <property type="entry name" value="EgtE"/>
</dbReference>
<proteinExistence type="inferred from homology"/>
<dbReference type="Gene3D" id="3.90.1150.10">
    <property type="entry name" value="Aspartate Aminotransferase, domain 1"/>
    <property type="match status" value="1"/>
</dbReference>
<protein>
    <recommendedName>
        <fullName evidence="3">Probable hercynylcysteine sulfoxide lyase</fullName>
        <ecNumber evidence="3">4.4.-.-</ecNumber>
    </recommendedName>
</protein>
<dbReference type="InterPro" id="IPR015424">
    <property type="entry name" value="PyrdxlP-dep_Trfase"/>
</dbReference>
<dbReference type="OrthoDB" id="9808002at2"/>
<evidence type="ECO:0000259" key="4">
    <source>
        <dbReference type="Pfam" id="PF00266"/>
    </source>
</evidence>
<dbReference type="PANTHER" id="PTHR43586:SF8">
    <property type="entry name" value="CYSTEINE DESULFURASE 1, CHLOROPLASTIC"/>
    <property type="match status" value="1"/>
</dbReference>
<dbReference type="AlphaFoldDB" id="A0A378TEW3"/>
<dbReference type="Proteomes" id="UP000254978">
    <property type="component" value="Unassembled WGS sequence"/>
</dbReference>
<feature type="modified residue" description="N6-(pyridoxal phosphate)lysine" evidence="3">
    <location>
        <position position="204"/>
    </location>
</feature>
<keyword evidence="5" id="KW-0808">Transferase</keyword>
<reference evidence="5 6" key="1">
    <citation type="submission" date="2018-06" db="EMBL/GenBank/DDBJ databases">
        <authorList>
            <consortium name="Pathogen Informatics"/>
            <person name="Doyle S."/>
        </authorList>
    </citation>
    <scope>NUCLEOTIDE SEQUENCE [LARGE SCALE GENOMIC DNA]</scope>
    <source>
        <strain evidence="5 6">NCTC10821</strain>
    </source>
</reference>
<organism evidence="5 6">
    <name type="scientific">Mycolicibacterium tokaiense</name>
    <dbReference type="NCBI Taxonomy" id="39695"/>
    <lineage>
        <taxon>Bacteria</taxon>
        <taxon>Bacillati</taxon>
        <taxon>Actinomycetota</taxon>
        <taxon>Actinomycetes</taxon>
        <taxon>Mycobacteriales</taxon>
        <taxon>Mycobacteriaceae</taxon>
        <taxon>Mycolicibacterium</taxon>
    </lineage>
</organism>
<dbReference type="NCBIfam" id="TIGR04343">
    <property type="entry name" value="egtE_PLP_lyase"/>
    <property type="match status" value="1"/>
</dbReference>
<evidence type="ECO:0000313" key="5">
    <source>
        <dbReference type="EMBL" id="STZ59279.1"/>
    </source>
</evidence>
<dbReference type="HAMAP" id="MF_02038">
    <property type="entry name" value="EgtE"/>
    <property type="match status" value="1"/>
</dbReference>
<evidence type="ECO:0000313" key="6">
    <source>
        <dbReference type="Proteomes" id="UP000254978"/>
    </source>
</evidence>
<dbReference type="GO" id="GO:1990411">
    <property type="term" value="F:hercynylcysteine sulfoxide lyase activity (ergothioneine-forming)"/>
    <property type="evidence" value="ECO:0007669"/>
    <property type="project" value="RHEA"/>
</dbReference>
<dbReference type="PANTHER" id="PTHR43586">
    <property type="entry name" value="CYSTEINE DESULFURASE"/>
    <property type="match status" value="1"/>
</dbReference>
<dbReference type="SUPFAM" id="SSF53383">
    <property type="entry name" value="PLP-dependent transferases"/>
    <property type="match status" value="1"/>
</dbReference>
<dbReference type="RefSeq" id="WP_115278844.1">
    <property type="nucleotide sequence ID" value="NZ_AP022600.1"/>
</dbReference>
<dbReference type="Gene3D" id="3.40.640.10">
    <property type="entry name" value="Type I PLP-dependent aspartate aminotransferase-like (Major domain)"/>
    <property type="match status" value="1"/>
</dbReference>
<evidence type="ECO:0000256" key="1">
    <source>
        <dbReference type="ARBA" id="ARBA00001933"/>
    </source>
</evidence>
<comment type="function">
    <text evidence="3">Probably catalyzes the conversion of hercynylcysteine sulfoxide to ergothioneine.</text>
</comment>
<dbReference type="InterPro" id="IPR015422">
    <property type="entry name" value="PyrdxlP-dep_Trfase_small"/>
</dbReference>
<dbReference type="InterPro" id="IPR015421">
    <property type="entry name" value="PyrdxlP-dep_Trfase_major"/>
</dbReference>
<comment type="pathway">
    <text evidence="3">Amino-acid biosynthesis; ergothioneine biosynthesis.</text>
</comment>
<keyword evidence="2 3" id="KW-0663">Pyridoxal phosphate</keyword>
<evidence type="ECO:0000256" key="3">
    <source>
        <dbReference type="HAMAP-Rule" id="MF_02038"/>
    </source>
</evidence>
<comment type="catalytic activity">
    <reaction evidence="3">
        <text>S-(hercyn-2-yl)-L-cysteine S-oxide + AH2 + H(+) = ergothioneine + pyruvate + A + NH4(+)</text>
        <dbReference type="Rhea" id="RHEA:42688"/>
        <dbReference type="ChEBI" id="CHEBI:13193"/>
        <dbReference type="ChEBI" id="CHEBI:15361"/>
        <dbReference type="ChEBI" id="CHEBI:15378"/>
        <dbReference type="ChEBI" id="CHEBI:17499"/>
        <dbReference type="ChEBI" id="CHEBI:28938"/>
        <dbReference type="ChEBI" id="CHEBI:82706"/>
        <dbReference type="ChEBI" id="CHEBI:134344"/>
    </reaction>
</comment>
<comment type="similarity">
    <text evidence="3">Belongs to the class-V pyridoxal-phosphate-dependent aminotransferase family. EgtE subfamily.</text>
</comment>
<sequence length="381" mass="39468">MTELAGSWRAARPQPAGIHLDSAACSRQSFAVIDALAQHARHEAELGGYVAAAAAEPVLAAGRTAIAALTGRAGEDVVFTTGSTHALDLLLGSWPGRRTLACAPGEYGPNLAVMAANGFEVHALPVDSLGRVIVEQAREMLAADPPALVHLTGVGSHRGVAQPLHELVHGCRGLGIPVVLDAAQAFGQIDCAVGADAVYSSSRKWMAGPRGVGFLAVAPELAGRLIRRLPPPDWDVAVGVLESFEHHEANVAARLGFSLAVGEYVAAGPAAVRARLAELGTAARIAVDGVAGWRVVEPVDEPTAITTLVPPDHVDPVAVREWLTGERGIVTTVALQARAPFELTGPVLRISPHVDTTEADLDMFVAALADGTAAALSDRQV</sequence>
<dbReference type="EC" id="4.4.-.-" evidence="3"/>
<evidence type="ECO:0000256" key="2">
    <source>
        <dbReference type="ARBA" id="ARBA00022898"/>
    </source>
</evidence>
<keyword evidence="3" id="KW-0456">Lyase</keyword>
<keyword evidence="6" id="KW-1185">Reference proteome</keyword>
<feature type="domain" description="Aminotransferase class V" evidence="4">
    <location>
        <begin position="18"/>
        <end position="364"/>
    </location>
</feature>
<comment type="cofactor">
    <cofactor evidence="1 3">
        <name>pyridoxal 5'-phosphate</name>
        <dbReference type="ChEBI" id="CHEBI:597326"/>
    </cofactor>
</comment>